<feature type="region of interest" description="Disordered" evidence="11">
    <location>
        <begin position="450"/>
        <end position="506"/>
    </location>
</feature>
<evidence type="ECO:0000256" key="9">
    <source>
        <dbReference type="ARBA" id="ARBA00048679"/>
    </source>
</evidence>
<feature type="region of interest" description="Disordered" evidence="11">
    <location>
        <begin position="613"/>
        <end position="638"/>
    </location>
</feature>
<feature type="compositionally biased region" description="Basic and acidic residues" evidence="11">
    <location>
        <begin position="304"/>
        <end position="313"/>
    </location>
</feature>
<feature type="compositionally biased region" description="Low complexity" evidence="11">
    <location>
        <begin position="667"/>
        <end position="681"/>
    </location>
</feature>
<dbReference type="Gene3D" id="3.30.200.20">
    <property type="entry name" value="Phosphorylase Kinase, domain 1"/>
    <property type="match status" value="1"/>
</dbReference>
<gene>
    <name evidence="13" type="ORF">FA15DRAFT_514644</name>
</gene>
<evidence type="ECO:0000256" key="4">
    <source>
        <dbReference type="ARBA" id="ARBA00022679"/>
    </source>
</evidence>
<dbReference type="GO" id="GO:0005737">
    <property type="term" value="C:cytoplasm"/>
    <property type="evidence" value="ECO:0007669"/>
    <property type="project" value="TreeGrafter"/>
</dbReference>
<evidence type="ECO:0000313" key="14">
    <source>
        <dbReference type="Proteomes" id="UP000307440"/>
    </source>
</evidence>
<comment type="catalytic activity">
    <reaction evidence="8">
        <text>L-threonyl-[protein] + ATP = O-phospho-L-threonyl-[protein] + ADP + H(+)</text>
        <dbReference type="Rhea" id="RHEA:46608"/>
        <dbReference type="Rhea" id="RHEA-COMP:11060"/>
        <dbReference type="Rhea" id="RHEA-COMP:11605"/>
        <dbReference type="ChEBI" id="CHEBI:15378"/>
        <dbReference type="ChEBI" id="CHEBI:30013"/>
        <dbReference type="ChEBI" id="CHEBI:30616"/>
        <dbReference type="ChEBI" id="CHEBI:61977"/>
        <dbReference type="ChEBI" id="CHEBI:456216"/>
        <dbReference type="EC" id="2.7.11.1"/>
    </reaction>
</comment>
<dbReference type="Gene3D" id="1.10.510.10">
    <property type="entry name" value="Transferase(Phosphotransferase) domain 1"/>
    <property type="match status" value="1"/>
</dbReference>
<name>A0A5C3KR21_COPMA</name>
<accession>A0A5C3KR21</accession>
<proteinExistence type="inferred from homology"/>
<evidence type="ECO:0000256" key="8">
    <source>
        <dbReference type="ARBA" id="ARBA00047899"/>
    </source>
</evidence>
<dbReference type="PROSITE" id="PS00107">
    <property type="entry name" value="PROTEIN_KINASE_ATP"/>
    <property type="match status" value="1"/>
</dbReference>
<evidence type="ECO:0000256" key="2">
    <source>
        <dbReference type="ARBA" id="ARBA00012513"/>
    </source>
</evidence>
<sequence>MSQPSVHQLYHRLETIGKGAYGSVHKGKHIPTGNVVALKIIELDTPDDDVADIQREVALLTQLRDAPNITKYFGCYMDASRVWIAMEYAQGGSVHTLMKASKDGCIEEKYTAVIIREVLVGLNYLHKVPVIHRDMKAANVLVTASGKVMICDFGVSALLTTVSSKRTTLTGTPYWMAPEVIQGVSAYDTKADIWSLGVMIYEMIKGTPPHANLDKFIVMDLIPRTKPPRLQESEGSKDMRDFMSFCLKESPHERLPAEELLLKTKWMKSVSKINVSILKDLILRLQQTGPRASLAEPLDWELGEDGHENDRTQDGGWEFDTVKGVKAFLEDDFGLDSPHSPPNAFSNRDDTVRLPISSKALPSSLRHLFEDSTSPETPMPPVPPSLHNEPKAPTPFQPVISEQDSPPLTAPGSNGDHPVLSAQRSFYDKLESSPPANQDVSIPNEVPSLVEVTPNKDPENPPFESLQNEFAPRPSFTQPHLGLPSDDLPSFTLSHPSSAKPSPARLIPVRPQNLTHQTTFSLDDTPTASAQTLVVQQSPQGIMRTRSATTLASSHQFPPSSPFTPVHQFAQRSVSRTHTEDSVSRGGPGLKDALKIPSLTTEHHLGMIDLLPPSPSAMVSTNRASPLPTPSGLKHSIGRPSVAVELASTSKFRPDDHEYSIPSFDPSLSTPQRSTSSSPLQGLPHLEPLNYTSLIFNGDPQAELIRTVEGLASWLKIVDDGFKGMLESSIADILEESDQYVHVEPNAEFDQ</sequence>
<evidence type="ECO:0000259" key="12">
    <source>
        <dbReference type="PROSITE" id="PS50011"/>
    </source>
</evidence>
<reference evidence="13 14" key="1">
    <citation type="journal article" date="2019" name="Nat. Ecol. Evol.">
        <title>Megaphylogeny resolves global patterns of mushroom evolution.</title>
        <authorList>
            <person name="Varga T."/>
            <person name="Krizsan K."/>
            <person name="Foldi C."/>
            <person name="Dima B."/>
            <person name="Sanchez-Garcia M."/>
            <person name="Sanchez-Ramirez S."/>
            <person name="Szollosi G.J."/>
            <person name="Szarkandi J.G."/>
            <person name="Papp V."/>
            <person name="Albert L."/>
            <person name="Andreopoulos W."/>
            <person name="Angelini C."/>
            <person name="Antonin V."/>
            <person name="Barry K.W."/>
            <person name="Bougher N.L."/>
            <person name="Buchanan P."/>
            <person name="Buyck B."/>
            <person name="Bense V."/>
            <person name="Catcheside P."/>
            <person name="Chovatia M."/>
            <person name="Cooper J."/>
            <person name="Damon W."/>
            <person name="Desjardin D."/>
            <person name="Finy P."/>
            <person name="Geml J."/>
            <person name="Haridas S."/>
            <person name="Hughes K."/>
            <person name="Justo A."/>
            <person name="Karasinski D."/>
            <person name="Kautmanova I."/>
            <person name="Kiss B."/>
            <person name="Kocsube S."/>
            <person name="Kotiranta H."/>
            <person name="LaButti K.M."/>
            <person name="Lechner B.E."/>
            <person name="Liimatainen K."/>
            <person name="Lipzen A."/>
            <person name="Lukacs Z."/>
            <person name="Mihaltcheva S."/>
            <person name="Morgado L.N."/>
            <person name="Niskanen T."/>
            <person name="Noordeloos M.E."/>
            <person name="Ohm R.A."/>
            <person name="Ortiz-Santana B."/>
            <person name="Ovrebo C."/>
            <person name="Racz N."/>
            <person name="Riley R."/>
            <person name="Savchenko A."/>
            <person name="Shiryaev A."/>
            <person name="Soop K."/>
            <person name="Spirin V."/>
            <person name="Szebenyi C."/>
            <person name="Tomsovsky M."/>
            <person name="Tulloss R.E."/>
            <person name="Uehling J."/>
            <person name="Grigoriev I.V."/>
            <person name="Vagvolgyi C."/>
            <person name="Papp T."/>
            <person name="Martin F.M."/>
            <person name="Miettinen O."/>
            <person name="Hibbett D.S."/>
            <person name="Nagy L.G."/>
        </authorList>
    </citation>
    <scope>NUCLEOTIDE SEQUENCE [LARGE SCALE GENOMIC DNA]</scope>
    <source>
        <strain evidence="13 14">CBS 121175</strain>
    </source>
</reference>
<evidence type="ECO:0000256" key="7">
    <source>
        <dbReference type="ARBA" id="ARBA00022840"/>
    </source>
</evidence>
<dbReference type="Proteomes" id="UP000307440">
    <property type="component" value="Unassembled WGS sequence"/>
</dbReference>
<evidence type="ECO:0000256" key="1">
    <source>
        <dbReference type="ARBA" id="ARBA00008874"/>
    </source>
</evidence>
<feature type="compositionally biased region" description="Polar residues" evidence="11">
    <location>
        <begin position="491"/>
        <end position="500"/>
    </location>
</feature>
<dbReference type="OrthoDB" id="248923at2759"/>
<evidence type="ECO:0000256" key="11">
    <source>
        <dbReference type="SAM" id="MobiDB-lite"/>
    </source>
</evidence>
<evidence type="ECO:0000313" key="13">
    <source>
        <dbReference type="EMBL" id="TFK22605.1"/>
    </source>
</evidence>
<dbReference type="GO" id="GO:0004674">
    <property type="term" value="F:protein serine/threonine kinase activity"/>
    <property type="evidence" value="ECO:0007669"/>
    <property type="project" value="UniProtKB-KW"/>
</dbReference>
<comment type="catalytic activity">
    <reaction evidence="9">
        <text>L-seryl-[protein] + ATP = O-phospho-L-seryl-[protein] + ADP + H(+)</text>
        <dbReference type="Rhea" id="RHEA:17989"/>
        <dbReference type="Rhea" id="RHEA-COMP:9863"/>
        <dbReference type="Rhea" id="RHEA-COMP:11604"/>
        <dbReference type="ChEBI" id="CHEBI:15378"/>
        <dbReference type="ChEBI" id="CHEBI:29999"/>
        <dbReference type="ChEBI" id="CHEBI:30616"/>
        <dbReference type="ChEBI" id="CHEBI:83421"/>
        <dbReference type="ChEBI" id="CHEBI:456216"/>
        <dbReference type="EC" id="2.7.11.1"/>
    </reaction>
</comment>
<dbReference type="FunFam" id="3.30.200.20:FF:000040">
    <property type="entry name" value="Dual specificity mitogen-activated protein kinase kinase"/>
    <property type="match status" value="1"/>
</dbReference>
<dbReference type="AlphaFoldDB" id="A0A5C3KR21"/>
<dbReference type="InterPro" id="IPR011009">
    <property type="entry name" value="Kinase-like_dom_sf"/>
</dbReference>
<dbReference type="EMBL" id="ML210237">
    <property type="protein sequence ID" value="TFK22605.1"/>
    <property type="molecule type" value="Genomic_DNA"/>
</dbReference>
<dbReference type="InterPro" id="IPR000719">
    <property type="entry name" value="Prot_kinase_dom"/>
</dbReference>
<keyword evidence="7 10" id="KW-0067">ATP-binding</keyword>
<dbReference type="STRING" id="230819.A0A5C3KR21"/>
<dbReference type="PROSITE" id="PS50011">
    <property type="entry name" value="PROTEIN_KINASE_DOM"/>
    <property type="match status" value="1"/>
</dbReference>
<feature type="binding site" evidence="10">
    <location>
        <position position="39"/>
    </location>
    <ligand>
        <name>ATP</name>
        <dbReference type="ChEBI" id="CHEBI:30616"/>
    </ligand>
</feature>
<evidence type="ECO:0000256" key="5">
    <source>
        <dbReference type="ARBA" id="ARBA00022741"/>
    </source>
</evidence>
<dbReference type="Pfam" id="PF00069">
    <property type="entry name" value="Pkinase"/>
    <property type="match status" value="1"/>
</dbReference>
<dbReference type="FunFam" id="1.10.510.10:FF:000499">
    <property type="entry name" value="Serine/threonine-protein kinase KIC1"/>
    <property type="match status" value="1"/>
</dbReference>
<keyword evidence="6 13" id="KW-0418">Kinase</keyword>
<organism evidence="13 14">
    <name type="scientific">Coprinopsis marcescibilis</name>
    <name type="common">Agaric fungus</name>
    <name type="synonym">Psathyrella marcescibilis</name>
    <dbReference type="NCBI Taxonomy" id="230819"/>
    <lineage>
        <taxon>Eukaryota</taxon>
        <taxon>Fungi</taxon>
        <taxon>Dikarya</taxon>
        <taxon>Basidiomycota</taxon>
        <taxon>Agaricomycotina</taxon>
        <taxon>Agaricomycetes</taxon>
        <taxon>Agaricomycetidae</taxon>
        <taxon>Agaricales</taxon>
        <taxon>Agaricineae</taxon>
        <taxon>Psathyrellaceae</taxon>
        <taxon>Coprinopsis</taxon>
    </lineage>
</organism>
<evidence type="ECO:0000256" key="10">
    <source>
        <dbReference type="PROSITE-ProRule" id="PRU10141"/>
    </source>
</evidence>
<keyword evidence="14" id="KW-1185">Reference proteome</keyword>
<keyword evidence="3" id="KW-0723">Serine/threonine-protein kinase</keyword>
<feature type="region of interest" description="Disordered" evidence="11">
    <location>
        <begin position="653"/>
        <end position="683"/>
    </location>
</feature>
<dbReference type="SUPFAM" id="SSF56112">
    <property type="entry name" value="Protein kinase-like (PK-like)"/>
    <property type="match status" value="1"/>
</dbReference>
<evidence type="ECO:0000256" key="3">
    <source>
        <dbReference type="ARBA" id="ARBA00022527"/>
    </source>
</evidence>
<feature type="domain" description="Protein kinase" evidence="12">
    <location>
        <begin position="10"/>
        <end position="267"/>
    </location>
</feature>
<feature type="region of interest" description="Disordered" evidence="11">
    <location>
        <begin position="296"/>
        <end position="317"/>
    </location>
</feature>
<dbReference type="EC" id="2.7.11.1" evidence="2"/>
<comment type="similarity">
    <text evidence="1">Belongs to the protein kinase superfamily. STE Ser/Thr protein kinase family. STE20 subfamily.</text>
</comment>
<dbReference type="SMART" id="SM00220">
    <property type="entry name" value="S_TKc"/>
    <property type="match status" value="1"/>
</dbReference>
<dbReference type="InterPro" id="IPR050629">
    <property type="entry name" value="STE20/SPS1-PAK"/>
</dbReference>
<evidence type="ECO:0000256" key="6">
    <source>
        <dbReference type="ARBA" id="ARBA00022777"/>
    </source>
</evidence>
<dbReference type="PROSITE" id="PS00108">
    <property type="entry name" value="PROTEIN_KINASE_ST"/>
    <property type="match status" value="1"/>
</dbReference>
<dbReference type="GO" id="GO:0005524">
    <property type="term" value="F:ATP binding"/>
    <property type="evidence" value="ECO:0007669"/>
    <property type="project" value="UniProtKB-UniRule"/>
</dbReference>
<keyword evidence="4" id="KW-0808">Transferase</keyword>
<dbReference type="InterPro" id="IPR008271">
    <property type="entry name" value="Ser/Thr_kinase_AS"/>
</dbReference>
<protein>
    <recommendedName>
        <fullName evidence="2">non-specific serine/threonine protein kinase</fullName>
        <ecNumber evidence="2">2.7.11.1</ecNumber>
    </recommendedName>
</protein>
<dbReference type="PANTHER" id="PTHR48012:SF21">
    <property type="entry name" value="PH DOMAIN-CONTAINING PROTEIN"/>
    <property type="match status" value="1"/>
</dbReference>
<keyword evidence="5 10" id="KW-0547">Nucleotide-binding</keyword>
<dbReference type="PANTHER" id="PTHR48012">
    <property type="entry name" value="STERILE20-LIKE KINASE, ISOFORM B-RELATED"/>
    <property type="match status" value="1"/>
</dbReference>
<dbReference type="InterPro" id="IPR017441">
    <property type="entry name" value="Protein_kinase_ATP_BS"/>
</dbReference>
<feature type="region of interest" description="Disordered" evidence="11">
    <location>
        <begin position="369"/>
        <end position="420"/>
    </location>
</feature>